<dbReference type="EMBL" id="CAJNOK010002470">
    <property type="protein sequence ID" value="CAF0861421.1"/>
    <property type="molecule type" value="Genomic_DNA"/>
</dbReference>
<evidence type="ECO:0000313" key="5">
    <source>
        <dbReference type="EMBL" id="CAF4225698.1"/>
    </source>
</evidence>
<accession>A0A815HG68</accession>
<comment type="caution">
    <text evidence="3">The sequence shown here is derived from an EMBL/GenBank/DDBJ whole genome shotgun (WGS) entry which is preliminary data.</text>
</comment>
<dbReference type="EMBL" id="CAJOBC010065781">
    <property type="protein sequence ID" value="CAF4225698.1"/>
    <property type="molecule type" value="Genomic_DNA"/>
</dbReference>
<organism evidence="3 6">
    <name type="scientific">Didymodactylos carnosus</name>
    <dbReference type="NCBI Taxonomy" id="1234261"/>
    <lineage>
        <taxon>Eukaryota</taxon>
        <taxon>Metazoa</taxon>
        <taxon>Spiralia</taxon>
        <taxon>Gnathifera</taxon>
        <taxon>Rotifera</taxon>
        <taxon>Eurotatoria</taxon>
        <taxon>Bdelloidea</taxon>
        <taxon>Philodinida</taxon>
        <taxon>Philodinidae</taxon>
        <taxon>Didymodactylos</taxon>
    </lineage>
</organism>
<evidence type="ECO:0000313" key="2">
    <source>
        <dbReference type="EMBL" id="CAF0861421.1"/>
    </source>
</evidence>
<keyword evidence="6" id="KW-1185">Reference proteome</keyword>
<feature type="region of interest" description="Disordered" evidence="1">
    <location>
        <begin position="1"/>
        <end position="29"/>
    </location>
</feature>
<sequence>MVPDTLAANDEPASEVSGQKETTVPLAASSSSTQIVNYTTRTSPPSQDTQVNNLFLARPGKKAREYFIQIGNLLSPAMANDQVYENYGLLLGFAPGILKLLKGDHQSTTTARAIVRQLFPVNVRQEITKDDFKDERRQHIPGKLDLISLQKENCSSNVFTMQYSNINDADLVRLLHSDEQYEKYKINEAINDPFRSCRFAKNQILYVKTEVQDAEEEQDK</sequence>
<reference evidence="3" key="1">
    <citation type="submission" date="2021-02" db="EMBL/GenBank/DDBJ databases">
        <authorList>
            <person name="Nowell W R."/>
        </authorList>
    </citation>
    <scope>NUCLEOTIDE SEQUENCE</scope>
</reference>
<evidence type="ECO:0000313" key="6">
    <source>
        <dbReference type="Proteomes" id="UP000663829"/>
    </source>
</evidence>
<dbReference type="AlphaFoldDB" id="A0A815HG68"/>
<evidence type="ECO:0000313" key="3">
    <source>
        <dbReference type="EMBL" id="CAF1353569.1"/>
    </source>
</evidence>
<dbReference type="Proteomes" id="UP000681722">
    <property type="component" value="Unassembled WGS sequence"/>
</dbReference>
<protein>
    <submittedName>
        <fullName evidence="3">Uncharacterized protein</fullName>
    </submittedName>
</protein>
<dbReference type="Proteomes" id="UP000682733">
    <property type="component" value="Unassembled WGS sequence"/>
</dbReference>
<name>A0A815HG68_9BILA</name>
<dbReference type="EMBL" id="CAJNOQ010015031">
    <property type="protein sequence ID" value="CAF1353569.1"/>
    <property type="molecule type" value="Genomic_DNA"/>
</dbReference>
<gene>
    <name evidence="3" type="ORF">GPM918_LOCUS31033</name>
    <name evidence="2" type="ORF">OVA965_LOCUS7654</name>
    <name evidence="5" type="ORF">SRO942_LOCUS31666</name>
    <name evidence="4" type="ORF">TMI583_LOCUS7649</name>
</gene>
<proteinExistence type="predicted"/>
<feature type="compositionally biased region" description="Polar residues" evidence="1">
    <location>
        <begin position="16"/>
        <end position="29"/>
    </location>
</feature>
<dbReference type="Proteomes" id="UP000663829">
    <property type="component" value="Unassembled WGS sequence"/>
</dbReference>
<dbReference type="EMBL" id="CAJOBA010002470">
    <property type="protein sequence ID" value="CAF3646234.1"/>
    <property type="molecule type" value="Genomic_DNA"/>
</dbReference>
<dbReference type="Proteomes" id="UP000677228">
    <property type="component" value="Unassembled WGS sequence"/>
</dbReference>
<evidence type="ECO:0000313" key="4">
    <source>
        <dbReference type="EMBL" id="CAF3646234.1"/>
    </source>
</evidence>
<evidence type="ECO:0000256" key="1">
    <source>
        <dbReference type="SAM" id="MobiDB-lite"/>
    </source>
</evidence>